<accession>A0A9W8ZRZ7</accession>
<reference evidence="2" key="1">
    <citation type="submission" date="2022-08" db="EMBL/GenBank/DDBJ databases">
        <authorList>
            <consortium name="DOE Joint Genome Institute"/>
            <person name="Min B."/>
            <person name="Riley R."/>
            <person name="Sierra-Patev S."/>
            <person name="Naranjo-Ortiz M."/>
            <person name="Looney B."/>
            <person name="Konkel Z."/>
            <person name="Slot J.C."/>
            <person name="Sakamoto Y."/>
            <person name="Steenwyk J.L."/>
            <person name="Rokas A."/>
            <person name="Carro J."/>
            <person name="Camarero S."/>
            <person name="Ferreira P."/>
            <person name="Molpeceres G."/>
            <person name="Ruiz-Duenas F.J."/>
            <person name="Serrano A."/>
            <person name="Henrissat B."/>
            <person name="Drula E."/>
            <person name="Hughes K.W."/>
            <person name="Mata J.L."/>
            <person name="Ishikawa N.K."/>
            <person name="Vargas-Isla R."/>
            <person name="Ushijima S."/>
            <person name="Smith C.A."/>
            <person name="Ahrendt S."/>
            <person name="Andreopoulos W."/>
            <person name="He G."/>
            <person name="Labutti K."/>
            <person name="Lipzen A."/>
            <person name="Ng V."/>
            <person name="Sandor L."/>
            <person name="Barry K."/>
            <person name="Martinez A.T."/>
            <person name="Xiao Y."/>
            <person name="Gibbons J.G."/>
            <person name="Terashima K."/>
            <person name="Hibbett D.S."/>
            <person name="Grigoriev I.V."/>
        </authorList>
    </citation>
    <scope>NUCLEOTIDE SEQUENCE</scope>
    <source>
        <strain evidence="2">Sp2 HRB7682 ss15</strain>
    </source>
</reference>
<comment type="caution">
    <text evidence="2">The sequence shown here is derived from an EMBL/GenBank/DDBJ whole genome shotgun (WGS) entry which is preliminary data.</text>
</comment>
<evidence type="ECO:0000256" key="1">
    <source>
        <dbReference type="SAM" id="MobiDB-lite"/>
    </source>
</evidence>
<feature type="region of interest" description="Disordered" evidence="1">
    <location>
        <begin position="1"/>
        <end position="30"/>
    </location>
</feature>
<dbReference type="EMBL" id="JANVFS010000057">
    <property type="protein sequence ID" value="KAJ4464609.1"/>
    <property type="molecule type" value="Genomic_DNA"/>
</dbReference>
<name>A0A9W8ZRZ7_9AGAR</name>
<protein>
    <submittedName>
        <fullName evidence="2">Uncharacterized protein</fullName>
    </submittedName>
</protein>
<evidence type="ECO:0000313" key="2">
    <source>
        <dbReference type="EMBL" id="KAJ4464609.1"/>
    </source>
</evidence>
<reference evidence="2" key="2">
    <citation type="journal article" date="2023" name="Proc. Natl. Acad. Sci. U.S.A.">
        <title>A global phylogenomic analysis of the shiitake genus Lentinula.</title>
        <authorList>
            <person name="Sierra-Patev S."/>
            <person name="Min B."/>
            <person name="Naranjo-Ortiz M."/>
            <person name="Looney B."/>
            <person name="Konkel Z."/>
            <person name="Slot J.C."/>
            <person name="Sakamoto Y."/>
            <person name="Steenwyk J.L."/>
            <person name="Rokas A."/>
            <person name="Carro J."/>
            <person name="Camarero S."/>
            <person name="Ferreira P."/>
            <person name="Molpeceres G."/>
            <person name="Ruiz-Duenas F.J."/>
            <person name="Serrano A."/>
            <person name="Henrissat B."/>
            <person name="Drula E."/>
            <person name="Hughes K.W."/>
            <person name="Mata J.L."/>
            <person name="Ishikawa N.K."/>
            <person name="Vargas-Isla R."/>
            <person name="Ushijima S."/>
            <person name="Smith C.A."/>
            <person name="Donoghue J."/>
            <person name="Ahrendt S."/>
            <person name="Andreopoulos W."/>
            <person name="He G."/>
            <person name="LaButti K."/>
            <person name="Lipzen A."/>
            <person name="Ng V."/>
            <person name="Riley R."/>
            <person name="Sandor L."/>
            <person name="Barry K."/>
            <person name="Martinez A.T."/>
            <person name="Xiao Y."/>
            <person name="Gibbons J.G."/>
            <person name="Terashima K."/>
            <person name="Grigoriev I.V."/>
            <person name="Hibbett D."/>
        </authorList>
    </citation>
    <scope>NUCLEOTIDE SEQUENCE</scope>
    <source>
        <strain evidence="2">Sp2 HRB7682 ss15</strain>
    </source>
</reference>
<proteinExistence type="predicted"/>
<gene>
    <name evidence="2" type="ORF">C8J55DRAFT_566711</name>
</gene>
<evidence type="ECO:0000313" key="3">
    <source>
        <dbReference type="Proteomes" id="UP001150238"/>
    </source>
</evidence>
<dbReference type="AlphaFoldDB" id="A0A9W8ZRZ7"/>
<organism evidence="2 3">
    <name type="scientific">Lentinula lateritia</name>
    <dbReference type="NCBI Taxonomy" id="40482"/>
    <lineage>
        <taxon>Eukaryota</taxon>
        <taxon>Fungi</taxon>
        <taxon>Dikarya</taxon>
        <taxon>Basidiomycota</taxon>
        <taxon>Agaricomycotina</taxon>
        <taxon>Agaricomycetes</taxon>
        <taxon>Agaricomycetidae</taxon>
        <taxon>Agaricales</taxon>
        <taxon>Marasmiineae</taxon>
        <taxon>Omphalotaceae</taxon>
        <taxon>Lentinula</taxon>
    </lineage>
</organism>
<dbReference type="Proteomes" id="UP001150238">
    <property type="component" value="Unassembled WGS sequence"/>
</dbReference>
<sequence length="130" mass="15501">MSSKRRLNIQSSDAPTPEKKPKKNQYLPLPQPRSDLLRWVHYYWHLGFSDKDIANHVMDHFNREEYGISYKSVQRMRNDLQLLGTRQRKASFETIMPYFLELRGLYPNMGARAMVTVLRQEYGIKVPEWV</sequence>